<accession>A0A2H9ZYQ5</accession>
<keyword evidence="4" id="KW-0675">Receptor</keyword>
<reference evidence="4 5" key="1">
    <citation type="journal article" date="2017" name="Nature">
        <title>The Apostasia genome and the evolution of orchids.</title>
        <authorList>
            <person name="Zhang G.Q."/>
            <person name="Liu K.W."/>
            <person name="Li Z."/>
            <person name="Lohaus R."/>
            <person name="Hsiao Y.Y."/>
            <person name="Niu S.C."/>
            <person name="Wang J.Y."/>
            <person name="Lin Y.C."/>
            <person name="Xu Q."/>
            <person name="Chen L.J."/>
            <person name="Yoshida K."/>
            <person name="Fujiwara S."/>
            <person name="Wang Z.W."/>
            <person name="Zhang Y.Q."/>
            <person name="Mitsuda N."/>
            <person name="Wang M."/>
            <person name="Liu G.H."/>
            <person name="Pecoraro L."/>
            <person name="Huang H.X."/>
            <person name="Xiao X.J."/>
            <person name="Lin M."/>
            <person name="Wu X.Y."/>
            <person name="Wu W.L."/>
            <person name="Chen Y.Y."/>
            <person name="Chang S.B."/>
            <person name="Sakamoto S."/>
            <person name="Ohme-Takagi M."/>
            <person name="Yagi M."/>
            <person name="Zeng S.J."/>
            <person name="Shen C.Y."/>
            <person name="Yeh C.M."/>
            <person name="Luo Y.B."/>
            <person name="Tsai W.C."/>
            <person name="Van de Peer Y."/>
            <person name="Liu Z.J."/>
        </authorList>
    </citation>
    <scope>NUCLEOTIDE SEQUENCE [LARGE SCALE GENOMIC DNA]</scope>
    <source>
        <strain evidence="5">cv. Shenzhen</strain>
        <tissue evidence="4">Stem</tissue>
    </source>
</reference>
<dbReference type="AlphaFoldDB" id="A0A2H9ZYQ5"/>
<keyword evidence="2 4" id="KW-0430">Lectin</keyword>
<dbReference type="InterPro" id="IPR000719">
    <property type="entry name" value="Prot_kinase_dom"/>
</dbReference>
<gene>
    <name evidence="4" type="ORF">AXF42_Ash021489</name>
</gene>
<evidence type="ECO:0000256" key="1">
    <source>
        <dbReference type="ARBA" id="ARBA00022729"/>
    </source>
</evidence>
<evidence type="ECO:0000256" key="2">
    <source>
        <dbReference type="ARBA" id="ARBA00022734"/>
    </source>
</evidence>
<dbReference type="EMBL" id="KZ452402">
    <property type="protein sequence ID" value="PKA48414.1"/>
    <property type="molecule type" value="Genomic_DNA"/>
</dbReference>
<evidence type="ECO:0000313" key="5">
    <source>
        <dbReference type="Proteomes" id="UP000236161"/>
    </source>
</evidence>
<proteinExistence type="predicted"/>
<dbReference type="Proteomes" id="UP000236161">
    <property type="component" value="Unassembled WGS sequence"/>
</dbReference>
<dbReference type="InterPro" id="IPR011009">
    <property type="entry name" value="Kinase-like_dom_sf"/>
</dbReference>
<sequence length="126" mass="14644">MYMAPEWAPDMTEPVTLKVDVFSFGILLLELISCRKFFDYEEEDRYRILSQKAYECLEEKKLEKLLPTCESEDGFAGEELEKMVKVGLLCLQEANWRPEMKEVVRMLEGKKTMEKPLKSVYGCSAA</sequence>
<dbReference type="GO" id="GO:0030246">
    <property type="term" value="F:carbohydrate binding"/>
    <property type="evidence" value="ECO:0007669"/>
    <property type="project" value="UniProtKB-KW"/>
</dbReference>
<dbReference type="SUPFAM" id="SSF56112">
    <property type="entry name" value="Protein kinase-like (PK-like)"/>
    <property type="match status" value="1"/>
</dbReference>
<dbReference type="STRING" id="1088818.A0A2H9ZYQ5"/>
<dbReference type="GO" id="GO:0005524">
    <property type="term" value="F:ATP binding"/>
    <property type="evidence" value="ECO:0007669"/>
    <property type="project" value="InterPro"/>
</dbReference>
<dbReference type="PANTHER" id="PTHR47976:SF108">
    <property type="entry name" value="G-TYPE LECTIN S-RECEPTOR-LIKE SERINE_THREONINE-PROTEIN KINASE LECRK1"/>
    <property type="match status" value="1"/>
</dbReference>
<evidence type="ECO:0000259" key="3">
    <source>
        <dbReference type="PROSITE" id="PS50011"/>
    </source>
</evidence>
<dbReference type="PANTHER" id="PTHR47976">
    <property type="entry name" value="G-TYPE LECTIN S-RECEPTOR-LIKE SERINE/THREONINE-PROTEIN KINASE SD2-5"/>
    <property type="match status" value="1"/>
</dbReference>
<dbReference type="OrthoDB" id="5857966at2759"/>
<dbReference type="InterPro" id="IPR051343">
    <property type="entry name" value="G-type_lectin_kinases/EP1-like"/>
</dbReference>
<name>A0A2H9ZYQ5_9ASPA</name>
<dbReference type="GO" id="GO:0004714">
    <property type="term" value="F:transmembrane receptor protein tyrosine kinase activity"/>
    <property type="evidence" value="ECO:0007669"/>
    <property type="project" value="UniProtKB-EC"/>
</dbReference>
<keyword evidence="1" id="KW-0732">Signal</keyword>
<keyword evidence="4" id="KW-0808">Transferase</keyword>
<dbReference type="Gene3D" id="1.10.510.10">
    <property type="entry name" value="Transferase(Phosphotransferase) domain 1"/>
    <property type="match status" value="1"/>
</dbReference>
<dbReference type="EC" id="2.7.10.1" evidence="4"/>
<evidence type="ECO:0000313" key="4">
    <source>
        <dbReference type="EMBL" id="PKA48414.1"/>
    </source>
</evidence>
<protein>
    <submittedName>
        <fullName evidence="4">G-type lectin S-receptor-like serine/threonine-protein kinase</fullName>
        <ecNumber evidence="4">2.7.10.1</ecNumber>
        <ecNumber evidence="4">2.7.11.1</ecNumber>
    </submittedName>
</protein>
<feature type="domain" description="Protein kinase" evidence="3">
    <location>
        <begin position="1"/>
        <end position="113"/>
    </location>
</feature>
<keyword evidence="4" id="KW-0418">Kinase</keyword>
<dbReference type="GO" id="GO:0004674">
    <property type="term" value="F:protein serine/threonine kinase activity"/>
    <property type="evidence" value="ECO:0007669"/>
    <property type="project" value="UniProtKB-EC"/>
</dbReference>
<dbReference type="PROSITE" id="PS50011">
    <property type="entry name" value="PROTEIN_KINASE_DOM"/>
    <property type="match status" value="1"/>
</dbReference>
<organism evidence="4 5">
    <name type="scientific">Apostasia shenzhenica</name>
    <dbReference type="NCBI Taxonomy" id="1088818"/>
    <lineage>
        <taxon>Eukaryota</taxon>
        <taxon>Viridiplantae</taxon>
        <taxon>Streptophyta</taxon>
        <taxon>Embryophyta</taxon>
        <taxon>Tracheophyta</taxon>
        <taxon>Spermatophyta</taxon>
        <taxon>Magnoliopsida</taxon>
        <taxon>Liliopsida</taxon>
        <taxon>Asparagales</taxon>
        <taxon>Orchidaceae</taxon>
        <taxon>Apostasioideae</taxon>
        <taxon>Apostasia</taxon>
    </lineage>
</organism>
<keyword evidence="5" id="KW-1185">Reference proteome</keyword>
<dbReference type="EC" id="2.7.11.1" evidence="4"/>